<sequence length="408" mass="42806">MNMPVGTLAITEALWFSLHAVAAARLRTAMMTLAMAIGVAAVVLLTALGEGARNYVLGEFASLGSNVLTVIPGRSETTGGAPLMLGITPRDLTLDDALSLRRSSLIAAVAPIVVGGAPAAYGARSREVNVIGSTAELRRIRHLELERGRFLPAGDPFAAGAVCVIGSRLRDELFGHARALGEILRIGDRRFRVIGILAPKGQSMGLDMSDVAIIPVAAAQALFDTHSMFRVLVEVRSRDALPAAKRRIEAIIAARHEGENDVTLISLDAILATFDRIFTALTLTVAGIAGISLIVAGILIMNVMLVSVSQRTAEIGLLKALGAPPRIIERLFLVEAGLLSMFGCALGLATGYGGIFALELAFPRFPLTAPLWAALAGIGVALLSGLLFGVLPARRAARLDPVQALAKH</sequence>
<protein>
    <submittedName>
        <fullName evidence="10">Peptide ABC transporter permease</fullName>
    </submittedName>
</protein>
<dbReference type="PANTHER" id="PTHR30572:SF4">
    <property type="entry name" value="ABC TRANSPORTER PERMEASE YTRF"/>
    <property type="match status" value="1"/>
</dbReference>
<keyword evidence="3 7" id="KW-0812">Transmembrane</keyword>
<dbReference type="Proteomes" id="UP000029273">
    <property type="component" value="Unassembled WGS sequence"/>
</dbReference>
<keyword evidence="2" id="KW-1003">Cell membrane</keyword>
<comment type="caution">
    <text evidence="10">The sequence shown here is derived from an EMBL/GenBank/DDBJ whole genome shotgun (WGS) entry which is preliminary data.</text>
</comment>
<dbReference type="PANTHER" id="PTHR30572">
    <property type="entry name" value="MEMBRANE COMPONENT OF TRANSPORTER-RELATED"/>
    <property type="match status" value="1"/>
</dbReference>
<evidence type="ECO:0000313" key="11">
    <source>
        <dbReference type="Proteomes" id="UP000029273"/>
    </source>
</evidence>
<dbReference type="InterPro" id="IPR003838">
    <property type="entry name" value="ABC3_permease_C"/>
</dbReference>
<evidence type="ECO:0000256" key="3">
    <source>
        <dbReference type="ARBA" id="ARBA00022692"/>
    </source>
</evidence>
<organism evidence="10 11">
    <name type="scientific">Acidihalobacter prosperus</name>
    <dbReference type="NCBI Taxonomy" id="160660"/>
    <lineage>
        <taxon>Bacteria</taxon>
        <taxon>Pseudomonadati</taxon>
        <taxon>Pseudomonadota</taxon>
        <taxon>Gammaproteobacteria</taxon>
        <taxon>Chromatiales</taxon>
        <taxon>Ectothiorhodospiraceae</taxon>
        <taxon>Acidihalobacter</taxon>
    </lineage>
</organism>
<keyword evidence="11" id="KW-1185">Reference proteome</keyword>
<dbReference type="EMBL" id="JQSG02000006">
    <property type="protein sequence ID" value="OBS08556.1"/>
    <property type="molecule type" value="Genomic_DNA"/>
</dbReference>
<keyword evidence="4 7" id="KW-1133">Transmembrane helix</keyword>
<dbReference type="GO" id="GO:0022857">
    <property type="term" value="F:transmembrane transporter activity"/>
    <property type="evidence" value="ECO:0007669"/>
    <property type="project" value="TreeGrafter"/>
</dbReference>
<proteinExistence type="inferred from homology"/>
<evidence type="ECO:0000256" key="5">
    <source>
        <dbReference type="ARBA" id="ARBA00023136"/>
    </source>
</evidence>
<comment type="similarity">
    <text evidence="6">Belongs to the ABC-4 integral membrane protein family.</text>
</comment>
<feature type="transmembrane region" description="Helical" evidence="7">
    <location>
        <begin position="33"/>
        <end position="52"/>
    </location>
</feature>
<name>A0A1A6C1W2_9GAMM</name>
<dbReference type="RefSeq" id="WP_236717324.1">
    <property type="nucleotide sequence ID" value="NZ_JQSG02000006.1"/>
</dbReference>
<comment type="subcellular location">
    <subcellularLocation>
        <location evidence="1">Cell membrane</location>
        <topology evidence="1">Multi-pass membrane protein</topology>
    </subcellularLocation>
</comment>
<dbReference type="Pfam" id="PF12704">
    <property type="entry name" value="MacB_PCD"/>
    <property type="match status" value="1"/>
</dbReference>
<evidence type="ECO:0000259" key="9">
    <source>
        <dbReference type="Pfam" id="PF12704"/>
    </source>
</evidence>
<accession>A0A1A6C1W2</accession>
<gene>
    <name evidence="10" type="ORF">Thpro_022806</name>
</gene>
<dbReference type="GO" id="GO:0005886">
    <property type="term" value="C:plasma membrane"/>
    <property type="evidence" value="ECO:0007669"/>
    <property type="project" value="UniProtKB-SubCell"/>
</dbReference>
<evidence type="ECO:0000256" key="1">
    <source>
        <dbReference type="ARBA" id="ARBA00004651"/>
    </source>
</evidence>
<evidence type="ECO:0000256" key="7">
    <source>
        <dbReference type="SAM" id="Phobius"/>
    </source>
</evidence>
<evidence type="ECO:0000259" key="8">
    <source>
        <dbReference type="Pfam" id="PF02687"/>
    </source>
</evidence>
<evidence type="ECO:0000256" key="6">
    <source>
        <dbReference type="ARBA" id="ARBA00038076"/>
    </source>
</evidence>
<dbReference type="Pfam" id="PF02687">
    <property type="entry name" value="FtsX"/>
    <property type="match status" value="1"/>
</dbReference>
<feature type="transmembrane region" description="Helical" evidence="7">
    <location>
        <begin position="369"/>
        <end position="391"/>
    </location>
</feature>
<feature type="domain" description="ABC3 transporter permease C-terminal" evidence="8">
    <location>
        <begin position="288"/>
        <end position="401"/>
    </location>
</feature>
<feature type="transmembrane region" description="Helical" evidence="7">
    <location>
        <begin position="277"/>
        <end position="306"/>
    </location>
</feature>
<evidence type="ECO:0000256" key="2">
    <source>
        <dbReference type="ARBA" id="ARBA00022475"/>
    </source>
</evidence>
<reference evidence="10 11" key="1">
    <citation type="journal article" date="2014" name="Genome Announc.">
        <title>Draft Genome Sequence of the Iron-Oxidizing, Acidophilic, and Halotolerant 'Thiobacillus prosperus' Type Strain DSM 5130.</title>
        <authorList>
            <person name="Ossandon F.J."/>
            <person name="Cardenas J.P."/>
            <person name="Corbett M."/>
            <person name="Quatrini R."/>
            <person name="Holmes D.S."/>
            <person name="Watkin E."/>
        </authorList>
    </citation>
    <scope>NUCLEOTIDE SEQUENCE [LARGE SCALE GENOMIC DNA]</scope>
    <source>
        <strain evidence="10 11">DSM 5130</strain>
    </source>
</reference>
<feature type="domain" description="MacB-like periplasmic core" evidence="9">
    <location>
        <begin position="28"/>
        <end position="251"/>
    </location>
</feature>
<keyword evidence="5 7" id="KW-0472">Membrane</keyword>
<dbReference type="InterPro" id="IPR025857">
    <property type="entry name" value="MacB_PCD"/>
</dbReference>
<dbReference type="InterPro" id="IPR050250">
    <property type="entry name" value="Macrolide_Exporter_MacB"/>
</dbReference>
<feature type="transmembrane region" description="Helical" evidence="7">
    <location>
        <begin position="327"/>
        <end position="349"/>
    </location>
</feature>
<dbReference type="AlphaFoldDB" id="A0A1A6C1W2"/>
<evidence type="ECO:0000256" key="4">
    <source>
        <dbReference type="ARBA" id="ARBA00022989"/>
    </source>
</evidence>
<evidence type="ECO:0000313" key="10">
    <source>
        <dbReference type="EMBL" id="OBS08556.1"/>
    </source>
</evidence>